<dbReference type="AlphaFoldDB" id="A0A1M6EUW5"/>
<dbReference type="PANTHER" id="PTHR24291:SF50">
    <property type="entry name" value="BIFUNCTIONAL ALBAFLAVENONE MONOOXYGENASE_TERPENE SYNTHASE"/>
    <property type="match status" value="1"/>
</dbReference>
<keyword evidence="5 7" id="KW-0408">Iron</keyword>
<comment type="similarity">
    <text evidence="1 8">Belongs to the cytochrome P450 family.</text>
</comment>
<evidence type="ECO:0000313" key="9">
    <source>
        <dbReference type="EMBL" id="SHI89179.1"/>
    </source>
</evidence>
<dbReference type="InterPro" id="IPR050196">
    <property type="entry name" value="Cytochrome_P450_Monoox"/>
</dbReference>
<dbReference type="SUPFAM" id="SSF48264">
    <property type="entry name" value="Cytochrome P450"/>
    <property type="match status" value="1"/>
</dbReference>
<dbReference type="Gene3D" id="1.10.630.10">
    <property type="entry name" value="Cytochrome P450"/>
    <property type="match status" value="1"/>
</dbReference>
<evidence type="ECO:0000256" key="4">
    <source>
        <dbReference type="ARBA" id="ARBA00023002"/>
    </source>
</evidence>
<dbReference type="OrthoDB" id="9764248at2"/>
<sequence>MQTHKNIPEVSFFRFIRHAANILKNPLPFHEYNFQKLGDVFRLKIGLGNSVVFSRNPKLAQYILQKNQKNYHKSPIQTKDLSKYVGHGLLTVNGEKWIKQRKLIQPAFHKKQLAQLVDNIQEAILVELQKITTDKPIDIFPILNNLAFQTVVKSLFSSAVGEKEINRLQYITEAAQKMLVSELRQPFKGWWFKWSGQIQKHIDLTNEAREILKQIVNKRKASGVKEDDLLDMLLDARYEDGSTMTEQQLIDEILILFTAGHETTANALTFTCELLARNPEIQEKLHEEVVKAKKESSTIMEFLKISTYANQVIDESMRLYPPVYFIDRISLEEDNFEDFTVSKASSILLSIYEIHRHKDYWSNPEQFIPERFEKIETKKSIAYYPFGAGPRKCIGNNFAMYEMIMAISEITSKFKIEAKQGAIEITPLITLKPKNAILKFTKR</sequence>
<protein>
    <recommendedName>
        <fullName evidence="11">Cytochrome P450</fullName>
    </recommendedName>
</protein>
<evidence type="ECO:0000256" key="5">
    <source>
        <dbReference type="ARBA" id="ARBA00023004"/>
    </source>
</evidence>
<evidence type="ECO:0000256" key="2">
    <source>
        <dbReference type="ARBA" id="ARBA00022617"/>
    </source>
</evidence>
<evidence type="ECO:0000313" key="10">
    <source>
        <dbReference type="Proteomes" id="UP000184225"/>
    </source>
</evidence>
<dbReference type="InterPro" id="IPR036396">
    <property type="entry name" value="Cyt_P450_sf"/>
</dbReference>
<dbReference type="InterPro" id="IPR001128">
    <property type="entry name" value="Cyt_P450"/>
</dbReference>
<dbReference type="GO" id="GO:0016705">
    <property type="term" value="F:oxidoreductase activity, acting on paired donors, with incorporation or reduction of molecular oxygen"/>
    <property type="evidence" value="ECO:0007669"/>
    <property type="project" value="InterPro"/>
</dbReference>
<dbReference type="InterPro" id="IPR017972">
    <property type="entry name" value="Cyt_P450_CS"/>
</dbReference>
<dbReference type="RefSeq" id="WP_073150784.1">
    <property type="nucleotide sequence ID" value="NZ_FQYY01000005.1"/>
</dbReference>
<dbReference type="GO" id="GO:0004497">
    <property type="term" value="F:monooxygenase activity"/>
    <property type="evidence" value="ECO:0007669"/>
    <property type="project" value="UniProtKB-KW"/>
</dbReference>
<dbReference type="PROSITE" id="PS00086">
    <property type="entry name" value="CYTOCHROME_P450"/>
    <property type="match status" value="1"/>
</dbReference>
<evidence type="ECO:0008006" key="11">
    <source>
        <dbReference type="Google" id="ProtNLM"/>
    </source>
</evidence>
<keyword evidence="2 7" id="KW-0349">Heme</keyword>
<evidence type="ECO:0000256" key="7">
    <source>
        <dbReference type="PIRSR" id="PIRSR602401-1"/>
    </source>
</evidence>
<dbReference type="InterPro" id="IPR002401">
    <property type="entry name" value="Cyt_P450_E_grp-I"/>
</dbReference>
<organism evidence="9 10">
    <name type="scientific">Mesonia phycicola</name>
    <dbReference type="NCBI Taxonomy" id="579105"/>
    <lineage>
        <taxon>Bacteria</taxon>
        <taxon>Pseudomonadati</taxon>
        <taxon>Bacteroidota</taxon>
        <taxon>Flavobacteriia</taxon>
        <taxon>Flavobacteriales</taxon>
        <taxon>Flavobacteriaceae</taxon>
        <taxon>Mesonia</taxon>
    </lineage>
</organism>
<gene>
    <name evidence="9" type="ORF">SAMN04488096_105270</name>
</gene>
<dbReference type="GO" id="GO:0005506">
    <property type="term" value="F:iron ion binding"/>
    <property type="evidence" value="ECO:0007669"/>
    <property type="project" value="InterPro"/>
</dbReference>
<keyword evidence="10" id="KW-1185">Reference proteome</keyword>
<proteinExistence type="inferred from homology"/>
<dbReference type="PRINTS" id="PR00463">
    <property type="entry name" value="EP450I"/>
</dbReference>
<keyword evidence="6 8" id="KW-0503">Monooxygenase</keyword>
<dbReference type="GO" id="GO:0020037">
    <property type="term" value="F:heme binding"/>
    <property type="evidence" value="ECO:0007669"/>
    <property type="project" value="InterPro"/>
</dbReference>
<dbReference type="Pfam" id="PF00067">
    <property type="entry name" value="p450"/>
    <property type="match status" value="1"/>
</dbReference>
<keyword evidence="4 8" id="KW-0560">Oxidoreductase</keyword>
<feature type="binding site" description="axial binding residue" evidence="7">
    <location>
        <position position="393"/>
    </location>
    <ligand>
        <name>heme</name>
        <dbReference type="ChEBI" id="CHEBI:30413"/>
    </ligand>
    <ligandPart>
        <name>Fe</name>
        <dbReference type="ChEBI" id="CHEBI:18248"/>
    </ligandPart>
</feature>
<dbReference type="EMBL" id="FQYY01000005">
    <property type="protein sequence ID" value="SHI89179.1"/>
    <property type="molecule type" value="Genomic_DNA"/>
</dbReference>
<name>A0A1M6EUW5_9FLAO</name>
<dbReference type="PANTHER" id="PTHR24291">
    <property type="entry name" value="CYTOCHROME P450 FAMILY 4"/>
    <property type="match status" value="1"/>
</dbReference>
<dbReference type="STRING" id="579105.SAMN04488096_105270"/>
<keyword evidence="3 7" id="KW-0479">Metal-binding</keyword>
<reference evidence="9 10" key="1">
    <citation type="submission" date="2016-11" db="EMBL/GenBank/DDBJ databases">
        <authorList>
            <person name="Jaros S."/>
            <person name="Januszkiewicz K."/>
            <person name="Wedrychowicz H."/>
        </authorList>
    </citation>
    <scope>NUCLEOTIDE SEQUENCE [LARGE SCALE GENOMIC DNA]</scope>
    <source>
        <strain evidence="9 10">DSM 21425</strain>
    </source>
</reference>
<evidence type="ECO:0000256" key="6">
    <source>
        <dbReference type="ARBA" id="ARBA00023033"/>
    </source>
</evidence>
<accession>A0A1M6EUW5</accession>
<comment type="cofactor">
    <cofactor evidence="7">
        <name>heme</name>
        <dbReference type="ChEBI" id="CHEBI:30413"/>
    </cofactor>
</comment>
<dbReference type="PRINTS" id="PR00385">
    <property type="entry name" value="P450"/>
</dbReference>
<evidence type="ECO:0000256" key="8">
    <source>
        <dbReference type="RuleBase" id="RU000461"/>
    </source>
</evidence>
<evidence type="ECO:0000256" key="3">
    <source>
        <dbReference type="ARBA" id="ARBA00022723"/>
    </source>
</evidence>
<dbReference type="Proteomes" id="UP000184225">
    <property type="component" value="Unassembled WGS sequence"/>
</dbReference>
<evidence type="ECO:0000256" key="1">
    <source>
        <dbReference type="ARBA" id="ARBA00010617"/>
    </source>
</evidence>